<dbReference type="OMA" id="WGLDIKE"/>
<feature type="compositionally biased region" description="Basic and acidic residues" evidence="1">
    <location>
        <begin position="1"/>
        <end position="10"/>
    </location>
</feature>
<dbReference type="InterPro" id="IPR037690">
    <property type="entry name" value="FAM204A"/>
</dbReference>
<sequence>MEEEDVRREAAIASAPSLQPNFKSPGVTKDQLSKFQELHKKRMQIKKKSEQKRCKDETRKFIKKPNSKNRIDKETSVEDSSLSNSGLDSKENSSGEQQDRQQQITSMKRQKLHWGLDVKERWERKSNM</sequence>
<evidence type="ECO:0000313" key="2">
    <source>
        <dbReference type="EMBL" id="KCW52072.1"/>
    </source>
</evidence>
<feature type="compositionally biased region" description="Polar residues" evidence="1">
    <location>
        <begin position="78"/>
        <end position="87"/>
    </location>
</feature>
<dbReference type="EMBL" id="KK198762">
    <property type="protein sequence ID" value="KCW52072.1"/>
    <property type="molecule type" value="Genomic_DNA"/>
</dbReference>
<protein>
    <submittedName>
        <fullName evidence="2">Uncharacterized protein</fullName>
    </submittedName>
</protein>
<feature type="compositionally biased region" description="Basic and acidic residues" evidence="1">
    <location>
        <begin position="88"/>
        <end position="99"/>
    </location>
</feature>
<dbReference type="PANTHER" id="PTHR14386:SF2">
    <property type="entry name" value="PROTEIN FAM204A"/>
    <property type="match status" value="1"/>
</dbReference>
<dbReference type="AlphaFoldDB" id="A0A059ADB6"/>
<accession>A0A059ADB6</accession>
<dbReference type="eggNOG" id="ENOG502S7QI">
    <property type="taxonomic scope" value="Eukaryota"/>
</dbReference>
<dbReference type="Gramene" id="KCW52072">
    <property type="protein sequence ID" value="KCW52072"/>
    <property type="gene ID" value="EUGRSUZ_J01508"/>
</dbReference>
<reference evidence="2" key="1">
    <citation type="submission" date="2013-07" db="EMBL/GenBank/DDBJ databases">
        <title>The genome of Eucalyptus grandis.</title>
        <authorList>
            <person name="Schmutz J."/>
            <person name="Hayes R."/>
            <person name="Myburg A."/>
            <person name="Tuskan G."/>
            <person name="Grattapaglia D."/>
            <person name="Rokhsar D.S."/>
        </authorList>
    </citation>
    <scope>NUCLEOTIDE SEQUENCE</scope>
    <source>
        <tissue evidence="2">Leaf extractions</tissue>
    </source>
</reference>
<gene>
    <name evidence="2" type="ORF">EUGRSUZ_J01508</name>
</gene>
<proteinExistence type="predicted"/>
<dbReference type="FunCoup" id="A0A059ADB6">
    <property type="interactions" value="472"/>
</dbReference>
<organism evidence="2">
    <name type="scientific">Eucalyptus grandis</name>
    <name type="common">Flooded gum</name>
    <dbReference type="NCBI Taxonomy" id="71139"/>
    <lineage>
        <taxon>Eukaryota</taxon>
        <taxon>Viridiplantae</taxon>
        <taxon>Streptophyta</taxon>
        <taxon>Embryophyta</taxon>
        <taxon>Tracheophyta</taxon>
        <taxon>Spermatophyta</taxon>
        <taxon>Magnoliopsida</taxon>
        <taxon>eudicotyledons</taxon>
        <taxon>Gunneridae</taxon>
        <taxon>Pentapetalae</taxon>
        <taxon>rosids</taxon>
        <taxon>malvids</taxon>
        <taxon>Myrtales</taxon>
        <taxon>Myrtaceae</taxon>
        <taxon>Myrtoideae</taxon>
        <taxon>Eucalypteae</taxon>
        <taxon>Eucalyptus</taxon>
    </lineage>
</organism>
<feature type="compositionally biased region" description="Basic and acidic residues" evidence="1">
    <location>
        <begin position="114"/>
        <end position="128"/>
    </location>
</feature>
<name>A0A059ADB6_EUCGR</name>
<dbReference type="InParanoid" id="A0A059ADB6"/>
<dbReference type="STRING" id="71139.A0A059ADB6"/>
<feature type="compositionally biased region" description="Basic and acidic residues" evidence="1">
    <location>
        <begin position="47"/>
        <end position="60"/>
    </location>
</feature>
<feature type="region of interest" description="Disordered" evidence="1">
    <location>
        <begin position="1"/>
        <end position="128"/>
    </location>
</feature>
<dbReference type="PANTHER" id="PTHR14386">
    <property type="entry name" value="PROTEIN FAM204A"/>
    <property type="match status" value="1"/>
</dbReference>
<evidence type="ECO:0000256" key="1">
    <source>
        <dbReference type="SAM" id="MobiDB-lite"/>
    </source>
</evidence>